<dbReference type="PROSITE" id="PS50113">
    <property type="entry name" value="PAC"/>
    <property type="match status" value="1"/>
</dbReference>
<evidence type="ECO:0000259" key="4">
    <source>
        <dbReference type="PROSITE" id="PS50887"/>
    </source>
</evidence>
<feature type="domain" description="PAC" evidence="2">
    <location>
        <begin position="396"/>
        <end position="448"/>
    </location>
</feature>
<reference evidence="5" key="1">
    <citation type="submission" date="2023-07" db="EMBL/GenBank/DDBJ databases">
        <title>Genome content predicts the carbon catabolic preferences of heterotrophic bacteria.</title>
        <authorList>
            <person name="Gralka M."/>
        </authorList>
    </citation>
    <scope>NUCLEOTIDE SEQUENCE</scope>
    <source>
        <strain evidence="5">I2M16</strain>
    </source>
</reference>
<evidence type="ECO:0000259" key="3">
    <source>
        <dbReference type="PROSITE" id="PS50883"/>
    </source>
</evidence>
<dbReference type="PROSITE" id="PS50887">
    <property type="entry name" value="GGDEF"/>
    <property type="match status" value="1"/>
</dbReference>
<dbReference type="SMART" id="SM00267">
    <property type="entry name" value="GGDEF"/>
    <property type="match status" value="1"/>
</dbReference>
<dbReference type="Gene3D" id="3.20.20.450">
    <property type="entry name" value="EAL domain"/>
    <property type="match status" value="1"/>
</dbReference>
<dbReference type="SUPFAM" id="SSF55781">
    <property type="entry name" value="GAF domain-like"/>
    <property type="match status" value="1"/>
</dbReference>
<dbReference type="PROSITE" id="PS50883">
    <property type="entry name" value="EAL"/>
    <property type="match status" value="1"/>
</dbReference>
<dbReference type="Pfam" id="PF00563">
    <property type="entry name" value="EAL"/>
    <property type="match status" value="1"/>
</dbReference>
<dbReference type="AlphaFoldDB" id="A0AAW7XEK4"/>
<dbReference type="SMART" id="SM00052">
    <property type="entry name" value="EAL"/>
    <property type="match status" value="1"/>
</dbReference>
<sequence>MDKEFESHAAKTSSPATLERAYIDLVQNRSLWSDGLDHALKTVVKHCALCMQVSRCSIWQFTEHNKISCAQMYNAELQSYQTGKSLSILDLPIYFNAIKSSRVVDAHDAHRDTRTQELAADYLIPMGITSILDAAINNKGIIEGDVCFEHIGPQRHWSEDEKNFAASAADLVAQLYIYYAMKDNELRYKILFNQCADAVFISRNNTVIDCNETALEMFGCQRHDILGKHPAFYSPPHQADGADSFVKAQHHIHEALSGKHPIYDWLHTRLDGTPFFTRVKLSYVELNGQAHLIGTIHDVDAFHNAEQRIIELNTLQKAIVAGAKYAIISTDTDGIIQSFNPAAEQLLGYQHTEVINRMHVTSLLKKEEVSTRAPNLNAKLSSLSQQDPVTLTQYSDDQEWTYLHKNGTEIPVMLSITVLKDNDRKVVGYLGIAYDLTAWKKTERDLITYQKELEHRANHDSLTGLPNRTQLHEDAKTQIQASESDQQLTSLMLLDLDRFKEINDTLGHHTGDLLLKALATQLQGVLQQYNATLYRLGGDEFAILYSSLNSLQQAYSLAQRLSDCIRQPIEAEGILLELAGSIGIAIYPTHGSNIHELLRCSDVAMYSAKRQSQSFTMYDNSLDSHSPRRLKMMAELGNAIRTNQLTLFFQPRIEVKTGLCVGCEALIRWNHPELGRVPPDEFIHLAEMSETIHALSHWVIEHAIQQIKIWQSVNINIPVAINLSARNLVDLSLPDTIETLLEQNNVESKWLEIEITESAFISDPGRAESVVNDINQLGISMAIDDFGTGYSSLSYLKRLPIQTLKIDRSFVDDMLQDEQDAAIVHSTIGLAHSFGLTVIAEGVENQDTLEALSALNCEHAQGFHICRPIPPDEFIQWFSQSLPTKSSL</sequence>
<feature type="domain" description="PAS" evidence="1">
    <location>
        <begin position="327"/>
        <end position="383"/>
    </location>
</feature>
<dbReference type="InterPro" id="IPR000160">
    <property type="entry name" value="GGDEF_dom"/>
</dbReference>
<dbReference type="PANTHER" id="PTHR44757:SF2">
    <property type="entry name" value="BIOFILM ARCHITECTURE MAINTENANCE PROTEIN MBAA"/>
    <property type="match status" value="1"/>
</dbReference>
<dbReference type="Pfam" id="PF00990">
    <property type="entry name" value="GGDEF"/>
    <property type="match status" value="1"/>
</dbReference>
<dbReference type="InterPro" id="IPR001610">
    <property type="entry name" value="PAC"/>
</dbReference>
<dbReference type="Gene3D" id="3.30.450.40">
    <property type="match status" value="1"/>
</dbReference>
<dbReference type="CDD" id="cd01949">
    <property type="entry name" value="GGDEF"/>
    <property type="match status" value="1"/>
</dbReference>
<dbReference type="Pfam" id="PF01590">
    <property type="entry name" value="GAF"/>
    <property type="match status" value="1"/>
</dbReference>
<dbReference type="InterPro" id="IPR029787">
    <property type="entry name" value="Nucleotide_cyclase"/>
</dbReference>
<evidence type="ECO:0000313" key="5">
    <source>
        <dbReference type="EMBL" id="MDO6452176.1"/>
    </source>
</evidence>
<dbReference type="InterPro" id="IPR035919">
    <property type="entry name" value="EAL_sf"/>
</dbReference>
<dbReference type="InterPro" id="IPR035965">
    <property type="entry name" value="PAS-like_dom_sf"/>
</dbReference>
<proteinExistence type="predicted"/>
<dbReference type="InterPro" id="IPR000700">
    <property type="entry name" value="PAS-assoc_C"/>
</dbReference>
<protein>
    <submittedName>
        <fullName evidence="5">EAL domain-containing protein</fullName>
    </submittedName>
</protein>
<dbReference type="Proteomes" id="UP001169862">
    <property type="component" value="Unassembled WGS sequence"/>
</dbReference>
<dbReference type="NCBIfam" id="TIGR00229">
    <property type="entry name" value="sensory_box"/>
    <property type="match status" value="2"/>
</dbReference>
<dbReference type="SUPFAM" id="SSF55785">
    <property type="entry name" value="PYP-like sensor domain (PAS domain)"/>
    <property type="match status" value="2"/>
</dbReference>
<dbReference type="Gene3D" id="3.30.450.20">
    <property type="entry name" value="PAS domain"/>
    <property type="match status" value="2"/>
</dbReference>
<comment type="caution">
    <text evidence="5">The sequence shown here is derived from an EMBL/GenBank/DDBJ whole genome shotgun (WGS) entry which is preliminary data.</text>
</comment>
<feature type="domain" description="EAL" evidence="3">
    <location>
        <begin position="629"/>
        <end position="882"/>
    </location>
</feature>
<name>A0AAW7XEK4_9GAMM</name>
<dbReference type="SUPFAM" id="SSF55073">
    <property type="entry name" value="Nucleotide cyclase"/>
    <property type="match status" value="1"/>
</dbReference>
<dbReference type="RefSeq" id="WP_303548171.1">
    <property type="nucleotide sequence ID" value="NZ_JAUOPG010000001.1"/>
</dbReference>
<gene>
    <name evidence="5" type="ORF">Q4490_01235</name>
</gene>
<dbReference type="NCBIfam" id="TIGR00254">
    <property type="entry name" value="GGDEF"/>
    <property type="match status" value="1"/>
</dbReference>
<evidence type="ECO:0000313" key="6">
    <source>
        <dbReference type="Proteomes" id="UP001169862"/>
    </source>
</evidence>
<organism evidence="5 6">
    <name type="scientific">Neptunomonas phycophila</name>
    <dbReference type="NCBI Taxonomy" id="1572645"/>
    <lineage>
        <taxon>Bacteria</taxon>
        <taxon>Pseudomonadati</taxon>
        <taxon>Pseudomonadota</taxon>
        <taxon>Gammaproteobacteria</taxon>
        <taxon>Oceanospirillales</taxon>
        <taxon>Oceanospirillaceae</taxon>
        <taxon>Neptunomonas</taxon>
    </lineage>
</organism>
<feature type="domain" description="GGDEF" evidence="4">
    <location>
        <begin position="487"/>
        <end position="620"/>
    </location>
</feature>
<dbReference type="InterPro" id="IPR000014">
    <property type="entry name" value="PAS"/>
</dbReference>
<dbReference type="EMBL" id="JAUOPG010000001">
    <property type="protein sequence ID" value="MDO6452176.1"/>
    <property type="molecule type" value="Genomic_DNA"/>
</dbReference>
<dbReference type="InterPro" id="IPR052155">
    <property type="entry name" value="Biofilm_reg_signaling"/>
</dbReference>
<dbReference type="CDD" id="cd00130">
    <property type="entry name" value="PAS"/>
    <property type="match status" value="2"/>
</dbReference>
<evidence type="ECO:0000259" key="2">
    <source>
        <dbReference type="PROSITE" id="PS50113"/>
    </source>
</evidence>
<dbReference type="PROSITE" id="PS50112">
    <property type="entry name" value="PAS"/>
    <property type="match status" value="1"/>
</dbReference>
<dbReference type="SMART" id="SM00086">
    <property type="entry name" value="PAC"/>
    <property type="match status" value="1"/>
</dbReference>
<evidence type="ECO:0000259" key="1">
    <source>
        <dbReference type="PROSITE" id="PS50112"/>
    </source>
</evidence>
<dbReference type="SUPFAM" id="SSF141868">
    <property type="entry name" value="EAL domain-like"/>
    <property type="match status" value="1"/>
</dbReference>
<dbReference type="InterPro" id="IPR003018">
    <property type="entry name" value="GAF"/>
</dbReference>
<dbReference type="InterPro" id="IPR043128">
    <property type="entry name" value="Rev_trsase/Diguanyl_cyclase"/>
</dbReference>
<dbReference type="Gene3D" id="3.30.70.270">
    <property type="match status" value="1"/>
</dbReference>
<accession>A0AAW7XEK4</accession>
<dbReference type="Pfam" id="PF13426">
    <property type="entry name" value="PAS_9"/>
    <property type="match status" value="2"/>
</dbReference>
<dbReference type="SMART" id="SM00091">
    <property type="entry name" value="PAS"/>
    <property type="match status" value="2"/>
</dbReference>
<dbReference type="CDD" id="cd01948">
    <property type="entry name" value="EAL"/>
    <property type="match status" value="1"/>
</dbReference>
<dbReference type="PANTHER" id="PTHR44757">
    <property type="entry name" value="DIGUANYLATE CYCLASE DGCP"/>
    <property type="match status" value="1"/>
</dbReference>
<dbReference type="InterPro" id="IPR001633">
    <property type="entry name" value="EAL_dom"/>
</dbReference>
<dbReference type="InterPro" id="IPR029016">
    <property type="entry name" value="GAF-like_dom_sf"/>
</dbReference>